<sequence length="95" mass="10458">MRSEKIIDWMKYEITGIHEVTFTVTTGNPKCFGLRSAVKEAGDSLEVAIIEGYLPNSPKHCAAIGRIEKLTVTTKSPAQSLNIRAMLAEEVKLIP</sequence>
<gene>
    <name evidence="1" type="ordered locus">Arch_1046</name>
</gene>
<name>D7BPB4_ARCHD</name>
<evidence type="ECO:0000313" key="1">
    <source>
        <dbReference type="EMBL" id="ADH92763.1"/>
    </source>
</evidence>
<organism evidence="1 2">
    <name type="scientific">Arcanobacterium haemolyticum (strain ATCC 9345 / DSM 20595 / CCM 5947 / CCUG 17215 / LMG 16163 / NBRC 15585 / NCTC 8452 / 11018)</name>
    <dbReference type="NCBI Taxonomy" id="644284"/>
    <lineage>
        <taxon>Bacteria</taxon>
        <taxon>Bacillati</taxon>
        <taxon>Actinomycetota</taxon>
        <taxon>Actinomycetes</taxon>
        <taxon>Actinomycetales</taxon>
        <taxon>Actinomycetaceae</taxon>
        <taxon>Arcanobacterium</taxon>
    </lineage>
</organism>
<dbReference type="EMBL" id="CP002045">
    <property type="protein sequence ID" value="ADH92763.1"/>
    <property type="molecule type" value="Genomic_DNA"/>
</dbReference>
<accession>D7BPB4</accession>
<dbReference type="KEGG" id="ahe:Arch_1046"/>
<protein>
    <submittedName>
        <fullName evidence="1">Uncharacterized protein</fullName>
    </submittedName>
</protein>
<evidence type="ECO:0000313" key="2">
    <source>
        <dbReference type="Proteomes" id="UP000000376"/>
    </source>
</evidence>
<dbReference type="Proteomes" id="UP000000376">
    <property type="component" value="Chromosome"/>
</dbReference>
<dbReference type="AlphaFoldDB" id="D7BPB4"/>
<proteinExistence type="predicted"/>
<keyword evidence="2" id="KW-1185">Reference proteome</keyword>
<dbReference type="eggNOG" id="ENOG5034BCV">
    <property type="taxonomic scope" value="Bacteria"/>
</dbReference>
<dbReference type="HOGENOM" id="CLU_2131675_0_0_11"/>
<reference evidence="1 2" key="1">
    <citation type="journal article" date="2010" name="Stand. Genomic Sci.">
        <title>Complete genome sequence of Arcanobacterium haemolyticum type strain (11018).</title>
        <authorList>
            <person name="Yasawong M."/>
            <person name="Teshima H."/>
            <person name="Lapidus A."/>
            <person name="Nolan M."/>
            <person name="Lucas S."/>
            <person name="Glavina Del Rio T."/>
            <person name="Tice H."/>
            <person name="Cheng J."/>
            <person name="Bruce D."/>
            <person name="Detter C."/>
            <person name="Tapia R."/>
            <person name="Han C."/>
            <person name="Goodwin L."/>
            <person name="Pitluck S."/>
            <person name="Liolios K."/>
            <person name="Ivanova N."/>
            <person name="Mavromatis K."/>
            <person name="Mikhailova N."/>
            <person name="Pati A."/>
            <person name="Chen A."/>
            <person name="Palaniappan K."/>
            <person name="Land M."/>
            <person name="Hauser L."/>
            <person name="Chang Y."/>
            <person name="Jeffries C."/>
            <person name="Rohde M."/>
            <person name="Sikorski J."/>
            <person name="Pukall R."/>
            <person name="Goker M."/>
            <person name="Woyke T."/>
            <person name="Bristow J."/>
            <person name="Eisen J."/>
            <person name="Markowitz V."/>
            <person name="Hugenholtz P."/>
            <person name="Kyrpides N."/>
            <person name="Klenk H."/>
        </authorList>
    </citation>
    <scope>NUCLEOTIDE SEQUENCE [LARGE SCALE GENOMIC DNA]</scope>
    <source>
        <strain evidence="2">ATCC 9345 / DSM 20595 / CCUG 17215 / LMG 16163 / NBRC 15585 / NCTC 8452 / 11018</strain>
    </source>
</reference>